<gene>
    <name evidence="10" type="ORF">LCGC14_2346230</name>
</gene>
<dbReference type="InterPro" id="IPR003356">
    <property type="entry name" value="DNA_methylase_A-5"/>
</dbReference>
<keyword evidence="2" id="KW-0489">Methyltransferase</keyword>
<evidence type="ECO:0000256" key="1">
    <source>
        <dbReference type="ARBA" id="ARBA00011900"/>
    </source>
</evidence>
<comment type="caution">
    <text evidence="10">The sequence shown here is derived from an EMBL/GenBank/DDBJ whole genome shotgun (WGS) entry which is preliminary data.</text>
</comment>
<dbReference type="AlphaFoldDB" id="A0A0F9CY34"/>
<dbReference type="GO" id="GO:0008170">
    <property type="term" value="F:N-methyltransferase activity"/>
    <property type="evidence" value="ECO:0007669"/>
    <property type="project" value="InterPro"/>
</dbReference>
<sequence length="557" mass="65281">ENSIKYAQLFLNRMIFIYFAESTGKMPRRIFQKDILKILGTVMIFGESTHLIYDIIMRVFDKLDKGSDDSVKIFGFNGELFNERFPALISFKDLRDESYFKNIFNKSTIKVRPELDNESKKIFKVHKGKINPIIKNLLILGSFDFRTEINVNILGHIFEQSISDIEILKGDKKQGKRKKEGIYYTPEFVTGFICKNTIIPFLSKKGVNSISHLIQEYNEDIEELEEKVNKIKILDPACGSGAFLLKAIEILVEIKKEIIDFKNFRRRFKITVSESVKKSPRSRKTEEVIYESFQKFNEIEEIRDIIQNNIYGVDLNEESVEITKLSIFFKICKKNEKLLTLKDMIKCGDSLIENLDITPKAFDWKKNFSEIFENRKFDVIIGNPPWGAEFNNRKKQHLKKIYNRVSFRTVNSFKMFIERSLSLLSPNGSFGFIVPNGIIEMPDYSDVRRLILDFSSNIKIIDMGDDIFEDVNYPSSIITFSMASLKPDSIQLKDLKLYNREQLSTYELERENFKTIRIEDLDDKLRFKVNELDFLEDFTCLIEDKYYVIFGVKVYQT</sequence>
<evidence type="ECO:0000256" key="5">
    <source>
        <dbReference type="ARBA" id="ARBA00022747"/>
    </source>
</evidence>
<dbReference type="GO" id="GO:0009307">
    <property type="term" value="P:DNA restriction-modification system"/>
    <property type="evidence" value="ECO:0007669"/>
    <property type="project" value="UniProtKB-KW"/>
</dbReference>
<evidence type="ECO:0000256" key="6">
    <source>
        <dbReference type="ARBA" id="ARBA00047942"/>
    </source>
</evidence>
<keyword evidence="3" id="KW-0808">Transferase</keyword>
<dbReference type="SUPFAM" id="SSF53335">
    <property type="entry name" value="S-adenosyl-L-methionine-dependent methyltransferases"/>
    <property type="match status" value="1"/>
</dbReference>
<evidence type="ECO:0000259" key="9">
    <source>
        <dbReference type="Pfam" id="PF07669"/>
    </source>
</evidence>
<dbReference type="PANTHER" id="PTHR33841">
    <property type="entry name" value="DNA METHYLTRANSFERASE YEEA-RELATED"/>
    <property type="match status" value="1"/>
</dbReference>
<feature type="non-terminal residue" evidence="10">
    <location>
        <position position="1"/>
    </location>
</feature>
<feature type="non-terminal residue" evidence="10">
    <location>
        <position position="557"/>
    </location>
</feature>
<dbReference type="EMBL" id="LAZR01034055">
    <property type="protein sequence ID" value="KKL46371.1"/>
    <property type="molecule type" value="Genomic_DNA"/>
</dbReference>
<dbReference type="Pfam" id="PF02384">
    <property type="entry name" value="N6_Mtase"/>
    <property type="match status" value="1"/>
</dbReference>
<feature type="coiled-coil region" evidence="7">
    <location>
        <begin position="207"/>
        <end position="234"/>
    </location>
</feature>
<proteinExistence type="predicted"/>
<feature type="domain" description="DNA methylase adenine-specific" evidence="8">
    <location>
        <begin position="153"/>
        <end position="261"/>
    </location>
</feature>
<name>A0A0F9CY34_9ZZZZ</name>
<dbReference type="GO" id="GO:0003677">
    <property type="term" value="F:DNA binding"/>
    <property type="evidence" value="ECO:0007669"/>
    <property type="project" value="InterPro"/>
</dbReference>
<dbReference type="InterPro" id="IPR011639">
    <property type="entry name" value="MethylTrfase_TaqI-like_dom"/>
</dbReference>
<evidence type="ECO:0000259" key="8">
    <source>
        <dbReference type="Pfam" id="PF02384"/>
    </source>
</evidence>
<dbReference type="GO" id="GO:0032259">
    <property type="term" value="P:methylation"/>
    <property type="evidence" value="ECO:0007669"/>
    <property type="project" value="UniProtKB-KW"/>
</dbReference>
<evidence type="ECO:0000313" key="10">
    <source>
        <dbReference type="EMBL" id="KKL46371.1"/>
    </source>
</evidence>
<dbReference type="PROSITE" id="PS00092">
    <property type="entry name" value="N6_MTASE"/>
    <property type="match status" value="1"/>
</dbReference>
<keyword evidence="4" id="KW-0949">S-adenosyl-L-methionine</keyword>
<dbReference type="Pfam" id="PF07669">
    <property type="entry name" value="Eco57I"/>
    <property type="match status" value="1"/>
</dbReference>
<evidence type="ECO:0000256" key="7">
    <source>
        <dbReference type="SAM" id="Coils"/>
    </source>
</evidence>
<comment type="catalytic activity">
    <reaction evidence="6">
        <text>a 2'-deoxyadenosine in DNA + S-adenosyl-L-methionine = an N(6)-methyl-2'-deoxyadenosine in DNA + S-adenosyl-L-homocysteine + H(+)</text>
        <dbReference type="Rhea" id="RHEA:15197"/>
        <dbReference type="Rhea" id="RHEA-COMP:12418"/>
        <dbReference type="Rhea" id="RHEA-COMP:12419"/>
        <dbReference type="ChEBI" id="CHEBI:15378"/>
        <dbReference type="ChEBI" id="CHEBI:57856"/>
        <dbReference type="ChEBI" id="CHEBI:59789"/>
        <dbReference type="ChEBI" id="CHEBI:90615"/>
        <dbReference type="ChEBI" id="CHEBI:90616"/>
        <dbReference type="EC" id="2.1.1.72"/>
    </reaction>
</comment>
<evidence type="ECO:0000256" key="3">
    <source>
        <dbReference type="ARBA" id="ARBA00022679"/>
    </source>
</evidence>
<accession>A0A0F9CY34</accession>
<dbReference type="GO" id="GO:0009007">
    <property type="term" value="F:site-specific DNA-methyltransferase (adenine-specific) activity"/>
    <property type="evidence" value="ECO:0007669"/>
    <property type="project" value="UniProtKB-EC"/>
</dbReference>
<evidence type="ECO:0000256" key="2">
    <source>
        <dbReference type="ARBA" id="ARBA00022603"/>
    </source>
</evidence>
<dbReference type="EC" id="2.1.1.72" evidence="1"/>
<reference evidence="10" key="1">
    <citation type="journal article" date="2015" name="Nature">
        <title>Complex archaea that bridge the gap between prokaryotes and eukaryotes.</title>
        <authorList>
            <person name="Spang A."/>
            <person name="Saw J.H."/>
            <person name="Jorgensen S.L."/>
            <person name="Zaremba-Niedzwiedzka K."/>
            <person name="Martijn J."/>
            <person name="Lind A.E."/>
            <person name="van Eijk R."/>
            <person name="Schleper C."/>
            <person name="Guy L."/>
            <person name="Ettema T.J."/>
        </authorList>
    </citation>
    <scope>NUCLEOTIDE SEQUENCE</scope>
</reference>
<feature type="domain" description="Type II methyltransferase M.TaqI-like" evidence="9">
    <location>
        <begin position="308"/>
        <end position="468"/>
    </location>
</feature>
<protein>
    <recommendedName>
        <fullName evidence="1">site-specific DNA-methyltransferase (adenine-specific)</fullName>
        <ecNumber evidence="1">2.1.1.72</ecNumber>
    </recommendedName>
</protein>
<dbReference type="PANTHER" id="PTHR33841:SF1">
    <property type="entry name" value="DNA METHYLTRANSFERASE A"/>
    <property type="match status" value="1"/>
</dbReference>
<dbReference type="PRINTS" id="PR00507">
    <property type="entry name" value="N12N6MTFRASE"/>
</dbReference>
<organism evidence="10">
    <name type="scientific">marine sediment metagenome</name>
    <dbReference type="NCBI Taxonomy" id="412755"/>
    <lineage>
        <taxon>unclassified sequences</taxon>
        <taxon>metagenomes</taxon>
        <taxon>ecological metagenomes</taxon>
    </lineage>
</organism>
<evidence type="ECO:0000256" key="4">
    <source>
        <dbReference type="ARBA" id="ARBA00022691"/>
    </source>
</evidence>
<dbReference type="Gene3D" id="3.40.50.150">
    <property type="entry name" value="Vaccinia Virus protein VP39"/>
    <property type="match status" value="1"/>
</dbReference>
<keyword evidence="5" id="KW-0680">Restriction system</keyword>
<dbReference type="InterPro" id="IPR029063">
    <property type="entry name" value="SAM-dependent_MTases_sf"/>
</dbReference>
<keyword evidence="7" id="KW-0175">Coiled coil</keyword>
<dbReference type="InterPro" id="IPR002052">
    <property type="entry name" value="DNA_methylase_N6_adenine_CS"/>
</dbReference>
<dbReference type="InterPro" id="IPR050953">
    <property type="entry name" value="N4_N6_ade-DNA_methylase"/>
</dbReference>